<dbReference type="InterPro" id="IPR007849">
    <property type="entry name" value="ATP10"/>
</dbReference>
<evidence type="ECO:0000313" key="2">
    <source>
        <dbReference type="EMBL" id="POS88178.1"/>
    </source>
</evidence>
<sequence>MNSQIWTLRLSGNLYSSTANFRNSWRFLHRSCFKLADHGKKPDTNEVNLVSPSGVLQEAPRSYGKDISEYIPKPLDRPIGLPKPPNPGENTGIDARTWREWRDDLVDYDKHLVRRRQLTSKLATPYFREWKNMRFSKGKTFLAPLRLFRSNKALYFPNFFGQTLHLDKKMRDTTPVLKNKISILSVYSSAWGEKQAASFVSKEMHPELHGIINNSGSLAQLVSINFEENSLKAMLIKLFMRSLRKRLGEENWGRYFLVQKGLTIEIREMIGLLNSKVGYIYLLDDQCKIRWAGSGFSEEDERMSLLKGVKKLIEERSKSNSA</sequence>
<dbReference type="PANTHER" id="PTHR28106:SF1">
    <property type="entry name" value="MITOCHONDRIAL ATPASE COMPLEX SUBUNIT ATP10"/>
    <property type="match status" value="1"/>
</dbReference>
<evidence type="ECO:0000313" key="3">
    <source>
        <dbReference type="Proteomes" id="UP000237438"/>
    </source>
</evidence>
<dbReference type="PANTHER" id="PTHR28106">
    <property type="entry name" value="MITOCHONDRIAL ATPASE COMPLEX SUBUNIT ATP10"/>
    <property type="match status" value="1"/>
</dbReference>
<gene>
    <name evidence="2" type="ORF">EPUL_000185</name>
</gene>
<dbReference type="Proteomes" id="UP000237438">
    <property type="component" value="Unassembled WGS sequence"/>
</dbReference>
<dbReference type="EMBL" id="PEDP01000023">
    <property type="protein sequence ID" value="POS88178.1"/>
    <property type="molecule type" value="Genomic_DNA"/>
</dbReference>
<reference evidence="2 3" key="1">
    <citation type="submission" date="2017-10" db="EMBL/GenBank/DDBJ databases">
        <title>Development of genomic resources for the powdery mildew, Erysiphe pulchra.</title>
        <authorList>
            <person name="Wadl P.A."/>
            <person name="Mack B.M."/>
            <person name="Moore G."/>
            <person name="Beltz S.B."/>
        </authorList>
    </citation>
    <scope>NUCLEOTIDE SEQUENCE [LARGE SCALE GENOMIC DNA]</scope>
    <source>
        <strain evidence="2">Cflorida</strain>
    </source>
</reference>
<dbReference type="STRING" id="225359.A0A2S4Q1L4"/>
<proteinExistence type="predicted"/>
<dbReference type="GO" id="GO:0005743">
    <property type="term" value="C:mitochondrial inner membrane"/>
    <property type="evidence" value="ECO:0007669"/>
    <property type="project" value="TreeGrafter"/>
</dbReference>
<dbReference type="Pfam" id="PF05176">
    <property type="entry name" value="ATP-synt_10"/>
    <property type="match status" value="1"/>
</dbReference>
<evidence type="ECO:0008006" key="4">
    <source>
        <dbReference type="Google" id="ProtNLM"/>
    </source>
</evidence>
<feature type="region of interest" description="Disordered" evidence="1">
    <location>
        <begin position="74"/>
        <end position="93"/>
    </location>
</feature>
<protein>
    <recommendedName>
        <fullName evidence="4">Mitochondrial ATPase complex subunit ATP10</fullName>
    </recommendedName>
</protein>
<organism evidence="2 3">
    <name type="scientific">Erysiphe pulchra</name>
    <dbReference type="NCBI Taxonomy" id="225359"/>
    <lineage>
        <taxon>Eukaryota</taxon>
        <taxon>Fungi</taxon>
        <taxon>Dikarya</taxon>
        <taxon>Ascomycota</taxon>
        <taxon>Pezizomycotina</taxon>
        <taxon>Leotiomycetes</taxon>
        <taxon>Erysiphales</taxon>
        <taxon>Erysiphaceae</taxon>
        <taxon>Erysiphe</taxon>
    </lineage>
</organism>
<evidence type="ECO:0000256" key="1">
    <source>
        <dbReference type="SAM" id="MobiDB-lite"/>
    </source>
</evidence>
<comment type="caution">
    <text evidence="2">The sequence shown here is derived from an EMBL/GenBank/DDBJ whole genome shotgun (WGS) entry which is preliminary data.</text>
</comment>
<dbReference type="OrthoDB" id="17089at2759"/>
<dbReference type="GO" id="GO:0033615">
    <property type="term" value="P:mitochondrial proton-transporting ATP synthase complex assembly"/>
    <property type="evidence" value="ECO:0007669"/>
    <property type="project" value="TreeGrafter"/>
</dbReference>
<accession>A0A2S4Q1L4</accession>
<dbReference type="AlphaFoldDB" id="A0A2S4Q1L4"/>
<keyword evidence="3" id="KW-1185">Reference proteome</keyword>
<name>A0A2S4Q1L4_9PEZI</name>